<organism evidence="2 3">
    <name type="scientific">Caerostris darwini</name>
    <dbReference type="NCBI Taxonomy" id="1538125"/>
    <lineage>
        <taxon>Eukaryota</taxon>
        <taxon>Metazoa</taxon>
        <taxon>Ecdysozoa</taxon>
        <taxon>Arthropoda</taxon>
        <taxon>Chelicerata</taxon>
        <taxon>Arachnida</taxon>
        <taxon>Araneae</taxon>
        <taxon>Araneomorphae</taxon>
        <taxon>Entelegynae</taxon>
        <taxon>Araneoidea</taxon>
        <taxon>Araneidae</taxon>
        <taxon>Caerostris</taxon>
    </lineage>
</organism>
<protein>
    <submittedName>
        <fullName evidence="2">Uncharacterized protein</fullName>
    </submittedName>
</protein>
<dbReference type="AlphaFoldDB" id="A0AAV4W6S2"/>
<feature type="compositionally biased region" description="Basic and acidic residues" evidence="1">
    <location>
        <begin position="21"/>
        <end position="51"/>
    </location>
</feature>
<name>A0AAV4W6S2_9ARAC</name>
<accession>A0AAV4W6S2</accession>
<gene>
    <name evidence="2" type="ORF">CDAR_243941</name>
</gene>
<comment type="caution">
    <text evidence="2">The sequence shown here is derived from an EMBL/GenBank/DDBJ whole genome shotgun (WGS) entry which is preliminary data.</text>
</comment>
<evidence type="ECO:0000256" key="1">
    <source>
        <dbReference type="SAM" id="MobiDB-lite"/>
    </source>
</evidence>
<dbReference type="Proteomes" id="UP001054837">
    <property type="component" value="Unassembled WGS sequence"/>
</dbReference>
<feature type="region of interest" description="Disordered" evidence="1">
    <location>
        <begin position="1"/>
        <end position="53"/>
    </location>
</feature>
<dbReference type="EMBL" id="BPLQ01014140">
    <property type="protein sequence ID" value="GIY77554.1"/>
    <property type="molecule type" value="Genomic_DNA"/>
</dbReference>
<feature type="compositionally biased region" description="Basic and acidic residues" evidence="1">
    <location>
        <begin position="1"/>
        <end position="11"/>
    </location>
</feature>
<evidence type="ECO:0000313" key="3">
    <source>
        <dbReference type="Proteomes" id="UP001054837"/>
    </source>
</evidence>
<sequence>MEREKIPPEKRKTLRKKKVKRSEGQKERQRKNVEDSSLEEKMEDKTPSAHEDVDDGQICMHCEQLMTDMLSTNEFFFCFFVFVPFPKTASMMSASDLTMMAKTNLFAKD</sequence>
<reference evidence="2 3" key="1">
    <citation type="submission" date="2021-06" db="EMBL/GenBank/DDBJ databases">
        <title>Caerostris darwini draft genome.</title>
        <authorList>
            <person name="Kono N."/>
            <person name="Arakawa K."/>
        </authorList>
    </citation>
    <scope>NUCLEOTIDE SEQUENCE [LARGE SCALE GENOMIC DNA]</scope>
</reference>
<evidence type="ECO:0000313" key="2">
    <source>
        <dbReference type="EMBL" id="GIY77554.1"/>
    </source>
</evidence>
<keyword evidence="3" id="KW-1185">Reference proteome</keyword>
<proteinExistence type="predicted"/>